<accession>A0AC61QPN0</accession>
<comment type="caution">
    <text evidence="1">The sequence shown here is derived from an EMBL/GenBank/DDBJ whole genome shotgun (WGS) entry which is preliminary data.</text>
</comment>
<evidence type="ECO:0000313" key="1">
    <source>
        <dbReference type="EMBL" id="TGX81820.1"/>
    </source>
</evidence>
<evidence type="ECO:0000313" key="2">
    <source>
        <dbReference type="Proteomes" id="UP000308886"/>
    </source>
</evidence>
<dbReference type="Proteomes" id="UP000308886">
    <property type="component" value="Unassembled WGS sequence"/>
</dbReference>
<organism evidence="1 2">
    <name type="scientific">Palleniella muris</name>
    <dbReference type="NCBI Taxonomy" id="3038145"/>
    <lineage>
        <taxon>Bacteria</taxon>
        <taxon>Pseudomonadati</taxon>
        <taxon>Bacteroidota</taxon>
        <taxon>Bacteroidia</taxon>
        <taxon>Bacteroidales</taxon>
        <taxon>Prevotellaceae</taxon>
        <taxon>Palleniella</taxon>
    </lineage>
</organism>
<protein>
    <submittedName>
        <fullName evidence="1">DMT family transporter</fullName>
    </submittedName>
</protein>
<name>A0AC61QPN0_9BACT</name>
<dbReference type="EMBL" id="SRZC01000013">
    <property type="protein sequence ID" value="TGX81820.1"/>
    <property type="molecule type" value="Genomic_DNA"/>
</dbReference>
<keyword evidence="2" id="KW-1185">Reference proteome</keyword>
<reference evidence="1" key="1">
    <citation type="submission" date="2019-04" db="EMBL/GenBank/DDBJ databases">
        <title>Microbes associate with the intestines of laboratory mice.</title>
        <authorList>
            <person name="Navarre W."/>
            <person name="Wong E."/>
            <person name="Huang K."/>
            <person name="Tropini C."/>
            <person name="Ng K."/>
            <person name="Yu B."/>
        </authorList>
    </citation>
    <scope>NUCLEOTIDE SEQUENCE</scope>
    <source>
        <strain evidence="1">NM73_A23</strain>
    </source>
</reference>
<sequence>MGLGKIKGHAALIGANVIWGLYAPLCKDLLNAQIIPPLILAGIKTAGAALLFWVLWAVFRIVKPSHTISKEHIEKKDYLKILNASLMIIAANQIFITLGLKYASPVDGTVLCGITPFFTLILGVVFLKQKAGLIKNLGAILGFAGMLLFVFGSDVNTAMHVSNPVLGDTLFVLSQVCGAIYLVFSGDILGKYSSFTLMKWMFLISAVIMLPLYVPDVMALDWTLLSTDMWIELGYIITFATFLAFLLLPVGQKQVSPTTVAMYNYLQPVVTATYAVIFGLAQLSMQTIVATALIFVGVWIVNRDNK</sequence>
<gene>
    <name evidence="1" type="ORF">E5358_08745</name>
</gene>
<proteinExistence type="predicted"/>